<dbReference type="AlphaFoldDB" id="A0AAD6RUV5"/>
<dbReference type="EMBL" id="JAQIZT010000001">
    <property type="protein sequence ID" value="KAJ7015407.1"/>
    <property type="molecule type" value="Genomic_DNA"/>
</dbReference>
<organism evidence="1 2">
    <name type="scientific">Populus alba x Populus x berolinensis</name>
    <dbReference type="NCBI Taxonomy" id="444605"/>
    <lineage>
        <taxon>Eukaryota</taxon>
        <taxon>Viridiplantae</taxon>
        <taxon>Streptophyta</taxon>
        <taxon>Embryophyta</taxon>
        <taxon>Tracheophyta</taxon>
        <taxon>Spermatophyta</taxon>
        <taxon>Magnoliopsida</taxon>
        <taxon>eudicotyledons</taxon>
        <taxon>Gunneridae</taxon>
        <taxon>Pentapetalae</taxon>
        <taxon>rosids</taxon>
        <taxon>fabids</taxon>
        <taxon>Malpighiales</taxon>
        <taxon>Salicaceae</taxon>
        <taxon>Saliceae</taxon>
        <taxon>Populus</taxon>
    </lineage>
</organism>
<sequence length="127" mass="14703">MKWSSKDVLRDKLAQILATMRWKHGFKRGWTGVNNGLKSWLQIKNPFQALRTSWKTSDIRSLSAHCKKELKSSRISNILPNFTRYRRQLVMSKHAVENRRSCSKNSTVGSNASIRNNNFDICVDAFC</sequence>
<reference evidence="1 2" key="1">
    <citation type="journal article" date="2023" name="Mol. Ecol. Resour.">
        <title>Chromosome-level genome assembly of a triploid poplar Populus alba 'Berolinensis'.</title>
        <authorList>
            <person name="Chen S."/>
            <person name="Yu Y."/>
            <person name="Wang X."/>
            <person name="Wang S."/>
            <person name="Zhang T."/>
            <person name="Zhou Y."/>
            <person name="He R."/>
            <person name="Meng N."/>
            <person name="Wang Y."/>
            <person name="Liu W."/>
            <person name="Liu Z."/>
            <person name="Liu J."/>
            <person name="Guo Q."/>
            <person name="Huang H."/>
            <person name="Sederoff R.R."/>
            <person name="Wang G."/>
            <person name="Qu G."/>
            <person name="Chen S."/>
        </authorList>
    </citation>
    <scope>NUCLEOTIDE SEQUENCE [LARGE SCALE GENOMIC DNA]</scope>
    <source>
        <strain evidence="1">SC-2020</strain>
    </source>
</reference>
<protein>
    <submittedName>
        <fullName evidence="1">Uncharacterized protein</fullName>
    </submittedName>
</protein>
<proteinExistence type="predicted"/>
<keyword evidence="2" id="KW-1185">Reference proteome</keyword>
<evidence type="ECO:0000313" key="2">
    <source>
        <dbReference type="Proteomes" id="UP001164929"/>
    </source>
</evidence>
<comment type="caution">
    <text evidence="1">The sequence shown here is derived from an EMBL/GenBank/DDBJ whole genome shotgun (WGS) entry which is preliminary data.</text>
</comment>
<gene>
    <name evidence="1" type="ORF">NC653_004649</name>
</gene>
<dbReference type="Proteomes" id="UP001164929">
    <property type="component" value="Chromosome 1"/>
</dbReference>
<evidence type="ECO:0000313" key="1">
    <source>
        <dbReference type="EMBL" id="KAJ7015407.1"/>
    </source>
</evidence>
<accession>A0AAD6RUV5</accession>
<name>A0AAD6RUV5_9ROSI</name>